<dbReference type="AlphaFoldDB" id="X1IQI4"/>
<sequence>FFFREEALATFEEIMKSAKKHHPESKLLAIDVQKMEKVGRELIVGSAKDPQFGSLVMVGMGGVYTNYFKDVAFGLAPLSKLEAKKMLEKTKVYTLLKGVRGEAPSDIEAVIDTLLRIALLVNDFSEIQELDINPFFVYEEGLGVSALDVKITLNDLKEEITANKSDVKHSC</sequence>
<reference evidence="4" key="1">
    <citation type="journal article" date="2014" name="Front. Microbiol.">
        <title>High frequency of phylogenetically diverse reductive dehalogenase-homologous genes in deep subseafloor sedimentary metagenomes.</title>
        <authorList>
            <person name="Kawai M."/>
            <person name="Futagami T."/>
            <person name="Toyoda A."/>
            <person name="Takaki Y."/>
            <person name="Nishi S."/>
            <person name="Hori S."/>
            <person name="Arai W."/>
            <person name="Tsubouchi T."/>
            <person name="Morono Y."/>
            <person name="Uchiyama I."/>
            <person name="Ito T."/>
            <person name="Fujiyama A."/>
            <person name="Inagaki F."/>
            <person name="Takami H."/>
        </authorList>
    </citation>
    <scope>NUCLEOTIDE SEQUENCE</scope>
    <source>
        <strain evidence="4">Expedition CK06-06</strain>
    </source>
</reference>
<dbReference type="SUPFAM" id="SSF56059">
    <property type="entry name" value="Glutathione synthetase ATP-binding domain-like"/>
    <property type="match status" value="1"/>
</dbReference>
<evidence type="ECO:0000256" key="3">
    <source>
        <dbReference type="ARBA" id="ARBA00022840"/>
    </source>
</evidence>
<evidence type="ECO:0000313" key="4">
    <source>
        <dbReference type="EMBL" id="GAH83947.1"/>
    </source>
</evidence>
<organism evidence="4">
    <name type="scientific">marine sediment metagenome</name>
    <dbReference type="NCBI Taxonomy" id="412755"/>
    <lineage>
        <taxon>unclassified sequences</taxon>
        <taxon>metagenomes</taxon>
        <taxon>ecological metagenomes</taxon>
    </lineage>
</organism>
<evidence type="ECO:0000256" key="2">
    <source>
        <dbReference type="ARBA" id="ARBA00022741"/>
    </source>
</evidence>
<evidence type="ECO:0008006" key="5">
    <source>
        <dbReference type="Google" id="ProtNLM"/>
    </source>
</evidence>
<gene>
    <name evidence="4" type="ORF">S03H2_63323</name>
</gene>
<keyword evidence="3" id="KW-0067">ATP-binding</keyword>
<comment type="caution">
    <text evidence="4">The sequence shown here is derived from an EMBL/GenBank/DDBJ whole genome shotgun (WGS) entry which is preliminary data.</text>
</comment>
<dbReference type="Gene3D" id="3.30.470.20">
    <property type="entry name" value="ATP-grasp fold, B domain"/>
    <property type="match status" value="1"/>
</dbReference>
<dbReference type="PANTHER" id="PTHR43334:SF1">
    <property type="entry name" value="3-HYDROXYPROPIONATE--COA LIGASE [ADP-FORMING]"/>
    <property type="match status" value="1"/>
</dbReference>
<evidence type="ECO:0000256" key="1">
    <source>
        <dbReference type="ARBA" id="ARBA00022598"/>
    </source>
</evidence>
<proteinExistence type="predicted"/>
<feature type="non-terminal residue" evidence="4">
    <location>
        <position position="1"/>
    </location>
</feature>
<dbReference type="GO" id="GO:0005524">
    <property type="term" value="F:ATP binding"/>
    <property type="evidence" value="ECO:0007669"/>
    <property type="project" value="UniProtKB-KW"/>
</dbReference>
<dbReference type="EMBL" id="BARU01041016">
    <property type="protein sequence ID" value="GAH83947.1"/>
    <property type="molecule type" value="Genomic_DNA"/>
</dbReference>
<keyword evidence="2" id="KW-0547">Nucleotide-binding</keyword>
<accession>X1IQI4</accession>
<keyword evidence="1" id="KW-0436">Ligase</keyword>
<dbReference type="PANTHER" id="PTHR43334">
    <property type="entry name" value="ACETATE--COA LIGASE [ADP-FORMING]"/>
    <property type="match status" value="1"/>
</dbReference>
<dbReference type="Pfam" id="PF13549">
    <property type="entry name" value="ATP-grasp_5"/>
    <property type="match status" value="1"/>
</dbReference>
<dbReference type="GO" id="GO:0016874">
    <property type="term" value="F:ligase activity"/>
    <property type="evidence" value="ECO:0007669"/>
    <property type="project" value="UniProtKB-KW"/>
</dbReference>
<protein>
    <recommendedName>
        <fullName evidence="5">ATP-grasp domain-containing protein</fullName>
    </recommendedName>
</protein>
<dbReference type="InterPro" id="IPR051538">
    <property type="entry name" value="Acyl-CoA_Synth/Transferase"/>
</dbReference>
<name>X1IQI4_9ZZZZ</name>